<sequence length="75" mass="8586">MRSRPSHGINMIRRHVKRTAVEDKASGNNMVGKQLTSRRVHLAISAKCNLKTAEDKFSELLQFDQKYLVAFDGQR</sequence>
<evidence type="ECO:0000313" key="1">
    <source>
        <dbReference type="EMBL" id="KIM77031.1"/>
    </source>
</evidence>
<name>A0A0C3FBF4_PILCF</name>
<dbReference type="InParanoid" id="A0A0C3FBF4"/>
<evidence type="ECO:0000313" key="2">
    <source>
        <dbReference type="Proteomes" id="UP000054166"/>
    </source>
</evidence>
<dbReference type="Proteomes" id="UP000054166">
    <property type="component" value="Unassembled WGS sequence"/>
</dbReference>
<keyword evidence="2" id="KW-1185">Reference proteome</keyword>
<gene>
    <name evidence="1" type="ORF">PILCRDRAFT_630755</name>
</gene>
<organism evidence="1 2">
    <name type="scientific">Piloderma croceum (strain F 1598)</name>
    <dbReference type="NCBI Taxonomy" id="765440"/>
    <lineage>
        <taxon>Eukaryota</taxon>
        <taxon>Fungi</taxon>
        <taxon>Dikarya</taxon>
        <taxon>Basidiomycota</taxon>
        <taxon>Agaricomycotina</taxon>
        <taxon>Agaricomycetes</taxon>
        <taxon>Agaricomycetidae</taxon>
        <taxon>Atheliales</taxon>
        <taxon>Atheliaceae</taxon>
        <taxon>Piloderma</taxon>
    </lineage>
</organism>
<dbReference type="EMBL" id="KN833029">
    <property type="protein sequence ID" value="KIM77031.1"/>
    <property type="molecule type" value="Genomic_DNA"/>
</dbReference>
<protein>
    <submittedName>
        <fullName evidence="1">Uncharacterized protein</fullName>
    </submittedName>
</protein>
<dbReference type="AlphaFoldDB" id="A0A0C3FBF4"/>
<proteinExistence type="predicted"/>
<dbReference type="HOGENOM" id="CLU_2671942_0_0_1"/>
<reference evidence="2" key="2">
    <citation type="submission" date="2015-01" db="EMBL/GenBank/DDBJ databases">
        <title>Evolutionary Origins and Diversification of the Mycorrhizal Mutualists.</title>
        <authorList>
            <consortium name="DOE Joint Genome Institute"/>
            <consortium name="Mycorrhizal Genomics Consortium"/>
            <person name="Kohler A."/>
            <person name="Kuo A."/>
            <person name="Nagy L.G."/>
            <person name="Floudas D."/>
            <person name="Copeland A."/>
            <person name="Barry K.W."/>
            <person name="Cichocki N."/>
            <person name="Veneault-Fourrey C."/>
            <person name="LaButti K."/>
            <person name="Lindquist E.A."/>
            <person name="Lipzen A."/>
            <person name="Lundell T."/>
            <person name="Morin E."/>
            <person name="Murat C."/>
            <person name="Riley R."/>
            <person name="Ohm R."/>
            <person name="Sun H."/>
            <person name="Tunlid A."/>
            <person name="Henrissat B."/>
            <person name="Grigoriev I.V."/>
            <person name="Hibbett D.S."/>
            <person name="Martin F."/>
        </authorList>
    </citation>
    <scope>NUCLEOTIDE SEQUENCE [LARGE SCALE GENOMIC DNA]</scope>
    <source>
        <strain evidence="2">F 1598</strain>
    </source>
</reference>
<accession>A0A0C3FBF4</accession>
<reference evidence="1 2" key="1">
    <citation type="submission" date="2014-04" db="EMBL/GenBank/DDBJ databases">
        <authorList>
            <consortium name="DOE Joint Genome Institute"/>
            <person name="Kuo A."/>
            <person name="Tarkka M."/>
            <person name="Buscot F."/>
            <person name="Kohler A."/>
            <person name="Nagy L.G."/>
            <person name="Floudas D."/>
            <person name="Copeland A."/>
            <person name="Barry K.W."/>
            <person name="Cichocki N."/>
            <person name="Veneault-Fourrey C."/>
            <person name="LaButti K."/>
            <person name="Lindquist E.A."/>
            <person name="Lipzen A."/>
            <person name="Lundell T."/>
            <person name="Morin E."/>
            <person name="Murat C."/>
            <person name="Sun H."/>
            <person name="Tunlid A."/>
            <person name="Henrissat B."/>
            <person name="Grigoriev I.V."/>
            <person name="Hibbett D.S."/>
            <person name="Martin F."/>
            <person name="Nordberg H.P."/>
            <person name="Cantor M.N."/>
            <person name="Hua S.X."/>
        </authorList>
    </citation>
    <scope>NUCLEOTIDE SEQUENCE [LARGE SCALE GENOMIC DNA]</scope>
    <source>
        <strain evidence="1 2">F 1598</strain>
    </source>
</reference>